<name>A0A5C3EW35_9BASI</name>
<sequence>MAPTCACLPACLPACWLQAGQGAPHVAVFVSGEVSAAYGEDWQGQANVGVSVFVLATRKGMDARGSGPPRALMCASSRDMSRPSLALPRLARLAARAARVPHAQALLIAAQGRTTDARTLTRKLDGISGRVERRRRFRASNAV</sequence>
<protein>
    <submittedName>
        <fullName evidence="2">Uncharacterized protein</fullName>
    </submittedName>
</protein>
<dbReference type="EMBL" id="OOIP01000002">
    <property type="protein sequence ID" value="SPO35321.1"/>
    <property type="molecule type" value="Genomic_DNA"/>
</dbReference>
<gene>
    <name evidence="2" type="ORF">PSFLO_00792</name>
</gene>
<dbReference type="Proteomes" id="UP000323386">
    <property type="component" value="Unassembled WGS sequence"/>
</dbReference>
<organism evidence="2 3">
    <name type="scientific">Pseudozyma flocculosa</name>
    <dbReference type="NCBI Taxonomy" id="84751"/>
    <lineage>
        <taxon>Eukaryota</taxon>
        <taxon>Fungi</taxon>
        <taxon>Dikarya</taxon>
        <taxon>Basidiomycota</taxon>
        <taxon>Ustilaginomycotina</taxon>
        <taxon>Ustilaginomycetes</taxon>
        <taxon>Ustilaginales</taxon>
        <taxon>Ustilaginaceae</taxon>
        <taxon>Pseudozyma</taxon>
    </lineage>
</organism>
<dbReference type="AlphaFoldDB" id="A0A5C3EW35"/>
<evidence type="ECO:0000256" key="1">
    <source>
        <dbReference type="SAM" id="SignalP"/>
    </source>
</evidence>
<evidence type="ECO:0000313" key="2">
    <source>
        <dbReference type="EMBL" id="SPO35321.1"/>
    </source>
</evidence>
<feature type="signal peptide" evidence="1">
    <location>
        <begin position="1"/>
        <end position="22"/>
    </location>
</feature>
<feature type="chain" id="PRO_5022903311" evidence="1">
    <location>
        <begin position="23"/>
        <end position="143"/>
    </location>
</feature>
<keyword evidence="3" id="KW-1185">Reference proteome</keyword>
<accession>A0A5C3EW35</accession>
<reference evidence="2 3" key="1">
    <citation type="submission" date="2018-03" db="EMBL/GenBank/DDBJ databases">
        <authorList>
            <person name="Guldener U."/>
        </authorList>
    </citation>
    <scope>NUCLEOTIDE SEQUENCE [LARGE SCALE GENOMIC DNA]</scope>
    <source>
        <strain evidence="2 3">DAOM196992</strain>
    </source>
</reference>
<evidence type="ECO:0000313" key="3">
    <source>
        <dbReference type="Proteomes" id="UP000323386"/>
    </source>
</evidence>
<proteinExistence type="predicted"/>
<keyword evidence="1" id="KW-0732">Signal</keyword>